<dbReference type="EMBL" id="WIVX01000152">
    <property type="protein sequence ID" value="MQU34093.1"/>
    <property type="molecule type" value="Genomic_DNA"/>
</dbReference>
<reference evidence="5 6" key="1">
    <citation type="submission" date="2019-10" db="EMBL/GenBank/DDBJ databases">
        <title>Evaluation of single-gene subtyping targets for Pseudomonas.</title>
        <authorList>
            <person name="Reichler S.J."/>
            <person name="Orsi R.H."/>
            <person name="Wiedmann M."/>
            <person name="Martin N.H."/>
            <person name="Murphy S.I."/>
        </authorList>
    </citation>
    <scope>NUCLEOTIDE SEQUENCE [LARGE SCALE GENOMIC DNA]</scope>
    <source>
        <strain evidence="4 6">FSL R10-1876</strain>
        <strain evidence="3 7">FSL R10-2107</strain>
        <strain evidence="2 5">FSL R10-2932</strain>
    </source>
</reference>
<dbReference type="Pfam" id="PF11075">
    <property type="entry name" value="DUF2780"/>
    <property type="match status" value="1"/>
</dbReference>
<evidence type="ECO:0000313" key="6">
    <source>
        <dbReference type="Proteomes" id="UP000466863"/>
    </source>
</evidence>
<sequence length="191" mass="19499">MKKLSAVALATLMSVAVTPVFAAGFDLGAATQLLGQVQGGNSASSDKSVQALQLLTKAQQMGVKPEQAAGGVGAMLSLAKNQLTANDYAALTQQVPGINKVTGAGALTQLSQFSAKNPQLQALVGQINPVSNDAKVAVSNVTNQSQLNSAFQALGMKSSMVQEFAPVITQYLGQQGVASPLLTTLGTLWGI</sequence>
<name>A0A0J6I5G5_9PSED</name>
<feature type="signal peptide" evidence="1">
    <location>
        <begin position="1"/>
        <end position="22"/>
    </location>
</feature>
<keyword evidence="7" id="KW-1185">Reference proteome</keyword>
<organism evidence="2 5">
    <name type="scientific">Pseudomonas helleri</name>
    <dbReference type="NCBI Taxonomy" id="1608996"/>
    <lineage>
        <taxon>Bacteria</taxon>
        <taxon>Pseudomonadati</taxon>
        <taxon>Pseudomonadota</taxon>
        <taxon>Gammaproteobacteria</taxon>
        <taxon>Pseudomonadales</taxon>
        <taxon>Pseudomonadaceae</taxon>
        <taxon>Pseudomonas</taxon>
    </lineage>
</organism>
<evidence type="ECO:0000256" key="1">
    <source>
        <dbReference type="SAM" id="SignalP"/>
    </source>
</evidence>
<dbReference type="Proteomes" id="UP000470186">
    <property type="component" value="Unassembled WGS sequence"/>
</dbReference>
<dbReference type="Proteomes" id="UP000447574">
    <property type="component" value="Unassembled WGS sequence"/>
</dbReference>
<gene>
    <name evidence="4" type="ORF">GHO28_19710</name>
    <name evidence="3" type="ORF">GHO30_22400</name>
    <name evidence="2" type="ORF">GHO37_13830</name>
</gene>
<evidence type="ECO:0000313" key="3">
    <source>
        <dbReference type="EMBL" id="MQU34093.1"/>
    </source>
</evidence>
<accession>A0A0J6MF66</accession>
<dbReference type="OrthoDB" id="8546843at2"/>
<feature type="chain" id="PRO_5044544052" evidence="1">
    <location>
        <begin position="23"/>
        <end position="191"/>
    </location>
</feature>
<evidence type="ECO:0000313" key="2">
    <source>
        <dbReference type="EMBL" id="MQT75378.1"/>
    </source>
</evidence>
<dbReference type="GeneID" id="97252036"/>
<dbReference type="RefSeq" id="WP_048372375.1">
    <property type="nucleotide sequence ID" value="NZ_CAKZJC010000111.1"/>
</dbReference>
<proteinExistence type="predicted"/>
<evidence type="ECO:0000313" key="7">
    <source>
        <dbReference type="Proteomes" id="UP000470186"/>
    </source>
</evidence>
<dbReference type="EMBL" id="WIWF01000047">
    <property type="protein sequence ID" value="MQT75378.1"/>
    <property type="molecule type" value="Genomic_DNA"/>
</dbReference>
<dbReference type="EMBL" id="WIVV01000110">
    <property type="protein sequence ID" value="MQU44715.1"/>
    <property type="molecule type" value="Genomic_DNA"/>
</dbReference>
<dbReference type="STRING" id="1608996.TU84_20500"/>
<evidence type="ECO:0000313" key="5">
    <source>
        <dbReference type="Proteomes" id="UP000447574"/>
    </source>
</evidence>
<dbReference type="InterPro" id="IPR021302">
    <property type="entry name" value="DUF2780_VcgC/VcgE"/>
</dbReference>
<protein>
    <submittedName>
        <fullName evidence="2">DUF2780 domain-containing protein</fullName>
    </submittedName>
</protein>
<keyword evidence="1" id="KW-0732">Signal</keyword>
<accession>A0A0J6I5G5</accession>
<dbReference type="AlphaFoldDB" id="A0A0J6I5G5"/>
<dbReference type="Proteomes" id="UP000466863">
    <property type="component" value="Unassembled WGS sequence"/>
</dbReference>
<evidence type="ECO:0000313" key="4">
    <source>
        <dbReference type="EMBL" id="MQU44715.1"/>
    </source>
</evidence>
<comment type="caution">
    <text evidence="2">The sequence shown here is derived from an EMBL/GenBank/DDBJ whole genome shotgun (WGS) entry which is preliminary data.</text>
</comment>